<dbReference type="AlphaFoldDB" id="A0A1U8BI68"/>
<dbReference type="KEGG" id="nnu:104611376"/>
<sequence length="70" mass="7967">MCLVAVCDKQEKVLQTQTAPGECPYCGGKVKAVDVESQWRLCLLPLCFNPKRKFFCNMCNRRLVIYHGEG</sequence>
<protein>
    <submittedName>
        <fullName evidence="2">Uncharacterized protein LOC104611376</fullName>
    </submittedName>
</protein>
<dbReference type="OrthoDB" id="610577at2759"/>
<dbReference type="PANTHER" id="PTHR33320">
    <property type="entry name" value="METHIONYL-TRNA SYNTHETASE"/>
    <property type="match status" value="1"/>
</dbReference>
<dbReference type="Proteomes" id="UP000189703">
    <property type="component" value="Unplaced"/>
</dbReference>
<reference evidence="2" key="1">
    <citation type="submission" date="2025-08" db="UniProtKB">
        <authorList>
            <consortium name="RefSeq"/>
        </authorList>
    </citation>
    <scope>IDENTIFICATION</scope>
</reference>
<organism evidence="1 2">
    <name type="scientific">Nelumbo nucifera</name>
    <name type="common">Sacred lotus</name>
    <dbReference type="NCBI Taxonomy" id="4432"/>
    <lineage>
        <taxon>Eukaryota</taxon>
        <taxon>Viridiplantae</taxon>
        <taxon>Streptophyta</taxon>
        <taxon>Embryophyta</taxon>
        <taxon>Tracheophyta</taxon>
        <taxon>Spermatophyta</taxon>
        <taxon>Magnoliopsida</taxon>
        <taxon>Proteales</taxon>
        <taxon>Nelumbonaceae</taxon>
        <taxon>Nelumbo</taxon>
    </lineage>
</organism>
<keyword evidence="1" id="KW-1185">Reference proteome</keyword>
<gene>
    <name evidence="2" type="primary">LOC104611376</name>
</gene>
<dbReference type="OMA" id="YCAGKVE"/>
<name>A0A1U8BI68_NELNU</name>
<dbReference type="GeneID" id="104611376"/>
<dbReference type="RefSeq" id="XP_010276697.1">
    <property type="nucleotide sequence ID" value="XM_010278395.2"/>
</dbReference>
<proteinExistence type="predicted"/>
<evidence type="ECO:0000313" key="1">
    <source>
        <dbReference type="Proteomes" id="UP000189703"/>
    </source>
</evidence>
<dbReference type="PANTHER" id="PTHR33320:SF30">
    <property type="entry name" value="OS04G0606200 PROTEIN"/>
    <property type="match status" value="1"/>
</dbReference>
<evidence type="ECO:0000313" key="2">
    <source>
        <dbReference type="RefSeq" id="XP_010276697.1"/>
    </source>
</evidence>
<accession>A0A1U8BI68</accession>
<dbReference type="STRING" id="4432.A0A1U8BI68"/>